<organism evidence="1 2">
    <name type="scientific">Azospirillum argentinense</name>
    <dbReference type="NCBI Taxonomy" id="2970906"/>
    <lineage>
        <taxon>Bacteria</taxon>
        <taxon>Pseudomonadati</taxon>
        <taxon>Pseudomonadota</taxon>
        <taxon>Alphaproteobacteria</taxon>
        <taxon>Rhodospirillales</taxon>
        <taxon>Azospirillaceae</taxon>
        <taxon>Azospirillum</taxon>
    </lineage>
</organism>
<dbReference type="RefSeq" id="WP_247887747.1">
    <property type="nucleotide sequence ID" value="NZ_VEWN01000007.1"/>
</dbReference>
<comment type="caution">
    <text evidence="1">The sequence shown here is derived from an EMBL/GenBank/DDBJ whole genome shotgun (WGS) entry which is preliminary data.</text>
</comment>
<dbReference type="Proteomes" id="UP000325333">
    <property type="component" value="Unassembled WGS sequence"/>
</dbReference>
<dbReference type="EMBL" id="VEWN01000007">
    <property type="protein sequence ID" value="KAA1055183.1"/>
    <property type="molecule type" value="Genomic_DNA"/>
</dbReference>
<evidence type="ECO:0000313" key="1">
    <source>
        <dbReference type="EMBL" id="KAA1055183.1"/>
    </source>
</evidence>
<gene>
    <name evidence="1" type="ORF">FH063_005745</name>
</gene>
<evidence type="ECO:0000313" key="2">
    <source>
        <dbReference type="Proteomes" id="UP000325333"/>
    </source>
</evidence>
<name>A0A5B0KTX9_9PROT</name>
<protein>
    <submittedName>
        <fullName evidence="1">Uncharacterized protein</fullName>
    </submittedName>
</protein>
<accession>A0A5B0KTX9</accession>
<sequence length="58" mass="6237">MDALTARAEHVPARSLRGIVVKLTVAVALRETYGAEETEFPWPILGAALKDLQTMTGA</sequence>
<proteinExistence type="predicted"/>
<reference evidence="1 2" key="1">
    <citation type="submission" date="2019-07" db="EMBL/GenBank/DDBJ databases">
        <title>Genome sequencing of the stress-tolerant strain Azospirillum brasilense Az19.</title>
        <authorList>
            <person name="Maroniche G.A."/>
            <person name="Garcia J.E."/>
            <person name="Pagnussat L."/>
            <person name="Amenta M."/>
            <person name="Creus C.M."/>
        </authorList>
    </citation>
    <scope>NUCLEOTIDE SEQUENCE [LARGE SCALE GENOMIC DNA]</scope>
    <source>
        <strain evidence="1 2">Az19</strain>
    </source>
</reference>
<dbReference type="AlphaFoldDB" id="A0A5B0KTX9"/>